<dbReference type="PROSITE" id="PS50994">
    <property type="entry name" value="INTEGRASE"/>
    <property type="match status" value="1"/>
</dbReference>
<dbReference type="SUPFAM" id="SSF53098">
    <property type="entry name" value="Ribonuclease H-like"/>
    <property type="match status" value="1"/>
</dbReference>
<dbReference type="InterPro" id="IPR012337">
    <property type="entry name" value="RNaseH-like_sf"/>
</dbReference>
<dbReference type="Pfam" id="PF13276">
    <property type="entry name" value="HTH_21"/>
    <property type="match status" value="1"/>
</dbReference>
<proteinExistence type="predicted"/>
<gene>
    <name evidence="3" type="ORF">H9875_07950</name>
</gene>
<dbReference type="EMBL" id="DXGJ01000062">
    <property type="protein sequence ID" value="HIW72541.1"/>
    <property type="molecule type" value="Genomic_DNA"/>
</dbReference>
<dbReference type="Pfam" id="PF00665">
    <property type="entry name" value="rve"/>
    <property type="match status" value="1"/>
</dbReference>
<sequence>MQTLATTLNPDTNRVYGVSFMCRFMKVSRAAYYKWIHRTPSKRALEDREILKYVKTIEEENEYTLGVRRLMMNLHLDTTYHTSAGKMRRIMRENDIVASIRVAKKNRKAQKKEHISNNLLLTDEGHDFKPYEPNRVWVTDCSELHFGWKFNERLRLSAIKDLSDHSIIAWDVEETETADLVTRTLDKALVINNGVKPAVLHSDQGSSYTSGVFNDHLASKGIKHSMSRPGTPGDNSPMESFWSHMKTEFFNFHHALNREQMVQLIEKCINWYNYKRRQETLNGMTPKEFRNHAILKTA</sequence>
<dbReference type="GO" id="GO:0003676">
    <property type="term" value="F:nucleic acid binding"/>
    <property type="evidence" value="ECO:0007669"/>
    <property type="project" value="InterPro"/>
</dbReference>
<dbReference type="InterPro" id="IPR025948">
    <property type="entry name" value="HTH-like_dom"/>
</dbReference>
<protein>
    <submittedName>
        <fullName evidence="3">IS3 family transposase</fullName>
    </submittedName>
</protein>
<dbReference type="InterPro" id="IPR001584">
    <property type="entry name" value="Integrase_cat-core"/>
</dbReference>
<dbReference type="AlphaFoldDB" id="A0A9D1QTB5"/>
<dbReference type="PANTHER" id="PTHR46889:SF4">
    <property type="entry name" value="TRANSPOSASE INSO FOR INSERTION SEQUENCE ELEMENT IS911B-RELATED"/>
    <property type="match status" value="1"/>
</dbReference>
<evidence type="ECO:0000256" key="1">
    <source>
        <dbReference type="ARBA" id="ARBA00002286"/>
    </source>
</evidence>
<dbReference type="Proteomes" id="UP000886822">
    <property type="component" value="Unassembled WGS sequence"/>
</dbReference>
<evidence type="ECO:0000313" key="4">
    <source>
        <dbReference type="Proteomes" id="UP000886822"/>
    </source>
</evidence>
<dbReference type="Gene3D" id="3.30.420.10">
    <property type="entry name" value="Ribonuclease H-like superfamily/Ribonuclease H"/>
    <property type="match status" value="1"/>
</dbReference>
<dbReference type="PANTHER" id="PTHR46889">
    <property type="entry name" value="TRANSPOSASE INSF FOR INSERTION SEQUENCE IS3B-RELATED"/>
    <property type="match status" value="1"/>
</dbReference>
<comment type="caution">
    <text evidence="3">The sequence shown here is derived from an EMBL/GenBank/DDBJ whole genome shotgun (WGS) entry which is preliminary data.</text>
</comment>
<reference evidence="3" key="1">
    <citation type="journal article" date="2021" name="PeerJ">
        <title>Extensive microbial diversity within the chicken gut microbiome revealed by metagenomics and culture.</title>
        <authorList>
            <person name="Gilroy R."/>
            <person name="Ravi A."/>
            <person name="Getino M."/>
            <person name="Pursley I."/>
            <person name="Horton D.L."/>
            <person name="Alikhan N.F."/>
            <person name="Baker D."/>
            <person name="Gharbi K."/>
            <person name="Hall N."/>
            <person name="Watson M."/>
            <person name="Adriaenssens E.M."/>
            <person name="Foster-Nyarko E."/>
            <person name="Jarju S."/>
            <person name="Secka A."/>
            <person name="Antonio M."/>
            <person name="Oren A."/>
            <person name="Chaudhuri R.R."/>
            <person name="La Ragione R."/>
            <person name="Hildebrand F."/>
            <person name="Pallen M.J."/>
        </authorList>
    </citation>
    <scope>NUCLEOTIDE SEQUENCE</scope>
    <source>
        <strain evidence="3">CHK173-259</strain>
    </source>
</reference>
<dbReference type="NCBIfam" id="NF033516">
    <property type="entry name" value="transpos_IS3"/>
    <property type="match status" value="1"/>
</dbReference>
<dbReference type="GO" id="GO:0015074">
    <property type="term" value="P:DNA integration"/>
    <property type="evidence" value="ECO:0007669"/>
    <property type="project" value="InterPro"/>
</dbReference>
<dbReference type="Pfam" id="PF13333">
    <property type="entry name" value="rve_2"/>
    <property type="match status" value="1"/>
</dbReference>
<organism evidence="3 4">
    <name type="scientific">Candidatus Levilactobacillus faecigallinarum</name>
    <dbReference type="NCBI Taxonomy" id="2838638"/>
    <lineage>
        <taxon>Bacteria</taxon>
        <taxon>Bacillati</taxon>
        <taxon>Bacillota</taxon>
        <taxon>Bacilli</taxon>
        <taxon>Lactobacillales</taxon>
        <taxon>Lactobacillaceae</taxon>
        <taxon>Levilactobacillus</taxon>
    </lineage>
</organism>
<dbReference type="InterPro" id="IPR036397">
    <property type="entry name" value="RNaseH_sf"/>
</dbReference>
<accession>A0A9D1QTB5</accession>
<comment type="function">
    <text evidence="1">Involved in the transposition of the insertion sequence.</text>
</comment>
<evidence type="ECO:0000313" key="3">
    <source>
        <dbReference type="EMBL" id="HIW72541.1"/>
    </source>
</evidence>
<name>A0A9D1QTB5_9LACO</name>
<feature type="domain" description="Integrase catalytic" evidence="2">
    <location>
        <begin position="129"/>
        <end position="294"/>
    </location>
</feature>
<dbReference type="InterPro" id="IPR048020">
    <property type="entry name" value="Transpos_IS3"/>
</dbReference>
<reference evidence="3" key="2">
    <citation type="submission" date="2021-04" db="EMBL/GenBank/DDBJ databases">
        <authorList>
            <person name="Gilroy R."/>
        </authorList>
    </citation>
    <scope>NUCLEOTIDE SEQUENCE</scope>
    <source>
        <strain evidence="3">CHK173-259</strain>
    </source>
</reference>
<evidence type="ECO:0000259" key="2">
    <source>
        <dbReference type="PROSITE" id="PS50994"/>
    </source>
</evidence>
<dbReference type="InterPro" id="IPR050900">
    <property type="entry name" value="Transposase_IS3/IS150/IS904"/>
</dbReference>